<dbReference type="InterPro" id="IPR050204">
    <property type="entry name" value="AraC_XylS_family_regulators"/>
</dbReference>
<dbReference type="SUPFAM" id="SSF46689">
    <property type="entry name" value="Homeodomain-like"/>
    <property type="match status" value="2"/>
</dbReference>
<dbReference type="InterPro" id="IPR020449">
    <property type="entry name" value="Tscrpt_reg_AraC-type_HTH"/>
</dbReference>
<dbReference type="PRINTS" id="PR00032">
    <property type="entry name" value="HTHARAC"/>
</dbReference>
<accession>A0A5B8L5Z7</accession>
<organism evidence="5 6">
    <name type="scientific">Nitratireductor mangrovi</name>
    <dbReference type="NCBI Taxonomy" id="2599600"/>
    <lineage>
        <taxon>Bacteria</taxon>
        <taxon>Pseudomonadati</taxon>
        <taxon>Pseudomonadota</taxon>
        <taxon>Alphaproteobacteria</taxon>
        <taxon>Hyphomicrobiales</taxon>
        <taxon>Phyllobacteriaceae</taxon>
        <taxon>Nitratireductor</taxon>
    </lineage>
</organism>
<dbReference type="GO" id="GO:0043565">
    <property type="term" value="F:sequence-specific DNA binding"/>
    <property type="evidence" value="ECO:0007669"/>
    <property type="project" value="InterPro"/>
</dbReference>
<evidence type="ECO:0000256" key="1">
    <source>
        <dbReference type="ARBA" id="ARBA00023015"/>
    </source>
</evidence>
<evidence type="ECO:0000256" key="3">
    <source>
        <dbReference type="ARBA" id="ARBA00023163"/>
    </source>
</evidence>
<dbReference type="KEGG" id="niy:FQ775_23655"/>
<dbReference type="GO" id="GO:0003700">
    <property type="term" value="F:DNA-binding transcription factor activity"/>
    <property type="evidence" value="ECO:0007669"/>
    <property type="project" value="InterPro"/>
</dbReference>
<dbReference type="PROSITE" id="PS00041">
    <property type="entry name" value="HTH_ARAC_FAMILY_1"/>
    <property type="match status" value="1"/>
</dbReference>
<keyword evidence="2" id="KW-0238">DNA-binding</keyword>
<evidence type="ECO:0000313" key="5">
    <source>
        <dbReference type="EMBL" id="QDZ03120.1"/>
    </source>
</evidence>
<dbReference type="PANTHER" id="PTHR46796">
    <property type="entry name" value="HTH-TYPE TRANSCRIPTIONAL ACTIVATOR RHAS-RELATED"/>
    <property type="match status" value="1"/>
</dbReference>
<keyword evidence="6" id="KW-1185">Reference proteome</keyword>
<keyword evidence="3" id="KW-0804">Transcription</keyword>
<name>A0A5B8L5Z7_9HYPH</name>
<dbReference type="PANTHER" id="PTHR46796:SF13">
    <property type="entry name" value="HTH-TYPE TRANSCRIPTIONAL ACTIVATOR RHAS"/>
    <property type="match status" value="1"/>
</dbReference>
<dbReference type="RefSeq" id="WP_146301753.1">
    <property type="nucleotide sequence ID" value="NZ_CP042301.2"/>
</dbReference>
<dbReference type="EMBL" id="CP042301">
    <property type="protein sequence ID" value="QDZ03120.1"/>
    <property type="molecule type" value="Genomic_DNA"/>
</dbReference>
<evidence type="ECO:0000313" key="6">
    <source>
        <dbReference type="Proteomes" id="UP000321389"/>
    </source>
</evidence>
<proteinExistence type="predicted"/>
<reference evidence="5" key="1">
    <citation type="submission" date="2020-04" db="EMBL/GenBank/DDBJ databases">
        <title>Nitratireductor sp. nov. isolated from mangrove soil.</title>
        <authorList>
            <person name="Ye Y."/>
        </authorList>
    </citation>
    <scope>NUCLEOTIDE SEQUENCE</scope>
    <source>
        <strain evidence="5">SY7</strain>
    </source>
</reference>
<dbReference type="InterPro" id="IPR032783">
    <property type="entry name" value="AraC_lig"/>
</dbReference>
<dbReference type="Gene3D" id="1.10.10.60">
    <property type="entry name" value="Homeodomain-like"/>
    <property type="match status" value="2"/>
</dbReference>
<evidence type="ECO:0000259" key="4">
    <source>
        <dbReference type="PROSITE" id="PS01124"/>
    </source>
</evidence>
<dbReference type="Proteomes" id="UP000321389">
    <property type="component" value="Chromosome"/>
</dbReference>
<dbReference type="Pfam" id="PF12852">
    <property type="entry name" value="Cupin_6"/>
    <property type="match status" value="1"/>
</dbReference>
<dbReference type="PROSITE" id="PS01124">
    <property type="entry name" value="HTH_ARAC_FAMILY_2"/>
    <property type="match status" value="1"/>
</dbReference>
<protein>
    <submittedName>
        <fullName evidence="5">AraC family transcriptional regulator</fullName>
    </submittedName>
</protein>
<dbReference type="AlphaFoldDB" id="A0A5B8L5Z7"/>
<sequence>MSAAHDRKSGTLDDASRNGAARPWRAALGETAPPLYTRAANDPLSDVLRAVRLSGALFFMVEATSPWGVAVPHARRFAPIILPRARHVVSYHIVIEGEGWASIPDVAPTRFEAGDVLVFPHADPYAMLGVHDGTPELGEEDSMLFFREMASGKLPFVVEEGGGGLPRARYVCGFLGCDLQPFNPVLAALPRFMHVRRPATGDMLDKLIGLTLDQTRRPDAGWEGVRLRLSELIFAEVLSRYLSTFPDGQTGWFAGLRDPAVGRALSCLHAEPVRAWTLGELAAEANVSRTVLAARFAKLIGCPPMQYLTQWRLQKAARLLSDGHQKVAVVAHEAGYESEAAFSRAFKRFAGASPAAWRLQNNAAP</sequence>
<gene>
    <name evidence="5" type="ORF">FQ775_23655</name>
</gene>
<dbReference type="OrthoDB" id="9802263at2"/>
<keyword evidence="1" id="KW-0805">Transcription regulation</keyword>
<dbReference type="Pfam" id="PF12833">
    <property type="entry name" value="HTH_18"/>
    <property type="match status" value="1"/>
</dbReference>
<feature type="domain" description="HTH araC/xylS-type" evidence="4">
    <location>
        <begin position="262"/>
        <end position="360"/>
    </location>
</feature>
<dbReference type="InterPro" id="IPR009057">
    <property type="entry name" value="Homeodomain-like_sf"/>
</dbReference>
<dbReference type="InterPro" id="IPR018060">
    <property type="entry name" value="HTH_AraC"/>
</dbReference>
<dbReference type="SMART" id="SM00342">
    <property type="entry name" value="HTH_ARAC"/>
    <property type="match status" value="1"/>
</dbReference>
<evidence type="ECO:0000256" key="2">
    <source>
        <dbReference type="ARBA" id="ARBA00023125"/>
    </source>
</evidence>
<dbReference type="InterPro" id="IPR018062">
    <property type="entry name" value="HTH_AraC-typ_CS"/>
</dbReference>